<geneLocation type="plasmid" evidence="1 2">
    <name>unnamed1</name>
</geneLocation>
<dbReference type="EMBL" id="CP117418">
    <property type="protein sequence ID" value="WCT79962.1"/>
    <property type="molecule type" value="Genomic_DNA"/>
</dbReference>
<evidence type="ECO:0000313" key="1">
    <source>
        <dbReference type="EMBL" id="WCT79962.1"/>
    </source>
</evidence>
<dbReference type="Proteomes" id="UP001218231">
    <property type="component" value="Plasmid unnamed1"/>
</dbReference>
<protein>
    <submittedName>
        <fullName evidence="1">Uncharacterized protein</fullName>
    </submittedName>
</protein>
<keyword evidence="2" id="KW-1185">Reference proteome</keyword>
<keyword evidence="1" id="KW-0614">Plasmid</keyword>
<reference evidence="1 2" key="1">
    <citation type="submission" date="2023-02" db="EMBL/GenBank/DDBJ databases">
        <title>Genome sequence of Novosphingobium humi KACC 19094.</title>
        <authorList>
            <person name="Kim S."/>
            <person name="Heo J."/>
            <person name="Kwon S.-W."/>
        </authorList>
    </citation>
    <scope>NUCLEOTIDE SEQUENCE [LARGE SCALE GENOMIC DNA]</scope>
    <source>
        <strain evidence="1 2">KACC 19094</strain>
        <plasmid evidence="1 2">unnamed1</plasmid>
    </source>
</reference>
<sequence length="51" mass="5579">MADLRATGYSACRAACRVAGRALQFDPGNDRQVGNLILRIVDEFPFALNPQ</sequence>
<dbReference type="RefSeq" id="WP_273620236.1">
    <property type="nucleotide sequence ID" value="NZ_CP117418.1"/>
</dbReference>
<accession>A0ABY7U4W9</accession>
<proteinExistence type="predicted"/>
<gene>
    <name evidence="1" type="ORF">PQ457_18035</name>
</gene>
<organism evidence="1 2">
    <name type="scientific">Novosphingobium humi</name>
    <dbReference type="NCBI Taxonomy" id="2282397"/>
    <lineage>
        <taxon>Bacteria</taxon>
        <taxon>Pseudomonadati</taxon>
        <taxon>Pseudomonadota</taxon>
        <taxon>Alphaproteobacteria</taxon>
        <taxon>Sphingomonadales</taxon>
        <taxon>Sphingomonadaceae</taxon>
        <taxon>Novosphingobium</taxon>
    </lineage>
</organism>
<name>A0ABY7U4W9_9SPHN</name>
<evidence type="ECO:0000313" key="2">
    <source>
        <dbReference type="Proteomes" id="UP001218231"/>
    </source>
</evidence>